<feature type="compositionally biased region" description="Basic and acidic residues" evidence="12">
    <location>
        <begin position="119"/>
        <end position="137"/>
    </location>
</feature>
<evidence type="ECO:0000256" key="12">
    <source>
        <dbReference type="SAM" id="MobiDB-lite"/>
    </source>
</evidence>
<dbReference type="GO" id="GO:1903955">
    <property type="term" value="P:positive regulation of protein targeting to mitochondrion"/>
    <property type="evidence" value="ECO:0007669"/>
    <property type="project" value="TreeGrafter"/>
</dbReference>
<feature type="region of interest" description="Disordered" evidence="12">
    <location>
        <begin position="42"/>
        <end position="160"/>
    </location>
</feature>
<evidence type="ECO:0000256" key="2">
    <source>
        <dbReference type="ARBA" id="ARBA00010917"/>
    </source>
</evidence>
<evidence type="ECO:0000256" key="4">
    <source>
        <dbReference type="ARBA" id="ARBA00022448"/>
    </source>
</evidence>
<dbReference type="PANTHER" id="PTHR46722">
    <property type="entry name" value="MITOCHONDRIAL IMPORT RECEPTOR SUBUNIT TOM7 HOMOLOG"/>
    <property type="match status" value="1"/>
</dbReference>
<keyword evidence="8" id="KW-1133">Transmembrane helix</keyword>
<evidence type="ECO:0000256" key="9">
    <source>
        <dbReference type="ARBA" id="ARBA00023128"/>
    </source>
</evidence>
<evidence type="ECO:0000256" key="5">
    <source>
        <dbReference type="ARBA" id="ARBA00022692"/>
    </source>
</evidence>
<reference evidence="13" key="2">
    <citation type="submission" date="2025-08" db="UniProtKB">
        <authorList>
            <consortium name="Ensembl"/>
        </authorList>
    </citation>
    <scope>IDENTIFICATION</scope>
</reference>
<keyword evidence="4" id="KW-0813">Transport</keyword>
<dbReference type="GO" id="GO:0005742">
    <property type="term" value="C:mitochondrial outer membrane translocase complex"/>
    <property type="evidence" value="ECO:0007669"/>
    <property type="project" value="InterPro"/>
</dbReference>
<feature type="compositionally biased region" description="Pro residues" evidence="12">
    <location>
        <begin position="76"/>
        <end position="85"/>
    </location>
</feature>
<name>A0A8U8AQ91_GEOPR</name>
<dbReference type="InterPro" id="IPR012621">
    <property type="entry name" value="Tom7"/>
</dbReference>
<comment type="similarity">
    <text evidence="2">Belongs to the Tom7 family.</text>
</comment>
<evidence type="ECO:0000313" key="13">
    <source>
        <dbReference type="Ensembl" id="ENSCPVP00000023716.1"/>
    </source>
</evidence>
<evidence type="ECO:0000256" key="10">
    <source>
        <dbReference type="ARBA" id="ARBA00023136"/>
    </source>
</evidence>
<dbReference type="PANTHER" id="PTHR46722:SF1">
    <property type="entry name" value="MITOCHONDRIAL IMPORT RECEPTOR SUBUNIT TOM7 HOMOLOG"/>
    <property type="match status" value="1"/>
</dbReference>
<proteinExistence type="inferred from homology"/>
<dbReference type="GO" id="GO:0030150">
    <property type="term" value="P:protein import into mitochondrial matrix"/>
    <property type="evidence" value="ECO:0007669"/>
    <property type="project" value="InterPro"/>
</dbReference>
<dbReference type="Ensembl" id="ENSCPVT00000028842.1">
    <property type="protein sequence ID" value="ENSCPVP00000023716.1"/>
    <property type="gene ID" value="ENSCPVG00000018450.1"/>
</dbReference>
<evidence type="ECO:0000256" key="11">
    <source>
        <dbReference type="ARBA" id="ARBA00032786"/>
    </source>
</evidence>
<evidence type="ECO:0000256" key="8">
    <source>
        <dbReference type="ARBA" id="ARBA00022989"/>
    </source>
</evidence>
<dbReference type="Pfam" id="PF08038">
    <property type="entry name" value="Tom7"/>
    <property type="match status" value="1"/>
</dbReference>
<sequence length="270" mass="29453">TFLDTASWRRISSFLQEHFSLSLHLYPSLTKGTSYPAEAACEQHLESSGEEQAQDCGSSGAKAGRETHSARSPRAPSQPPAPLGPSQPRCRSLSLRRWKAAGTSPPGSQRAENTQGAQDTRRTEATRGTEHTRRTEDSWAPPFPRPPKVQPPPRPAAERWVPPSARRCYESGCAPPSSPLPPPPPPLCPAAGMPKLSKEAKQRLQQLFKGGQFAIRWGFIPVVLYLGFKRGADPGMPEPTIWRYVLVPNVCTNPVQIVTGLGIISGQQQL</sequence>
<evidence type="ECO:0000256" key="1">
    <source>
        <dbReference type="ARBA" id="ARBA00004572"/>
    </source>
</evidence>
<keyword evidence="7" id="KW-0653">Protein transport</keyword>
<evidence type="ECO:0000256" key="3">
    <source>
        <dbReference type="ARBA" id="ARBA00014537"/>
    </source>
</evidence>
<comment type="subcellular location">
    <subcellularLocation>
        <location evidence="1">Mitochondrion outer membrane</location>
        <topology evidence="1">Single-pass membrane protein</topology>
    </subcellularLocation>
</comment>
<dbReference type="Proteomes" id="UP000694382">
    <property type="component" value="Chromosome 2"/>
</dbReference>
<feature type="compositionally biased region" description="Pro residues" evidence="12">
    <location>
        <begin position="141"/>
        <end position="155"/>
    </location>
</feature>
<keyword evidence="9" id="KW-0496">Mitochondrion</keyword>
<reference evidence="13" key="3">
    <citation type="submission" date="2025-09" db="UniProtKB">
        <authorList>
            <consortium name="Ensembl"/>
        </authorList>
    </citation>
    <scope>IDENTIFICATION</scope>
</reference>
<organism evidence="13 14">
    <name type="scientific">Geospiza parvula</name>
    <name type="common">Small tree-finch</name>
    <name type="synonym">Camarhynchus parvulus</name>
    <dbReference type="NCBI Taxonomy" id="87175"/>
    <lineage>
        <taxon>Eukaryota</taxon>
        <taxon>Metazoa</taxon>
        <taxon>Chordata</taxon>
        <taxon>Craniata</taxon>
        <taxon>Vertebrata</taxon>
        <taxon>Euteleostomi</taxon>
        <taxon>Archelosauria</taxon>
        <taxon>Archosauria</taxon>
        <taxon>Dinosauria</taxon>
        <taxon>Saurischia</taxon>
        <taxon>Theropoda</taxon>
        <taxon>Coelurosauria</taxon>
        <taxon>Aves</taxon>
        <taxon>Neognathae</taxon>
        <taxon>Neoaves</taxon>
        <taxon>Telluraves</taxon>
        <taxon>Australaves</taxon>
        <taxon>Passeriformes</taxon>
        <taxon>Thraupidae</taxon>
        <taxon>Camarhynchus</taxon>
    </lineage>
</organism>
<protein>
    <recommendedName>
        <fullName evidence="3">Mitochondrial import receptor subunit TOM7 homolog</fullName>
    </recommendedName>
    <alternativeName>
        <fullName evidence="11">Translocase of outer membrane 7 kDa subunit homolog</fullName>
    </alternativeName>
</protein>
<reference evidence="13" key="1">
    <citation type="submission" date="2020-02" db="EMBL/GenBank/DDBJ databases">
        <authorList>
            <person name="Enbody D E."/>
            <person name="Pettersson E M."/>
        </authorList>
    </citation>
    <scope>NUCLEOTIDE SEQUENCE [LARGE SCALE GENOMIC DNA]</scope>
</reference>
<evidence type="ECO:0000256" key="6">
    <source>
        <dbReference type="ARBA" id="ARBA00022787"/>
    </source>
</evidence>
<keyword evidence="14" id="KW-1185">Reference proteome</keyword>
<keyword evidence="5" id="KW-0812">Transmembrane</keyword>
<evidence type="ECO:0000256" key="7">
    <source>
        <dbReference type="ARBA" id="ARBA00022927"/>
    </source>
</evidence>
<keyword evidence="6" id="KW-1000">Mitochondrion outer membrane</keyword>
<accession>A0A8U8AQ91</accession>
<feature type="compositionally biased region" description="Polar residues" evidence="12">
    <location>
        <begin position="105"/>
        <end position="118"/>
    </location>
</feature>
<evidence type="ECO:0000313" key="14">
    <source>
        <dbReference type="Proteomes" id="UP000694382"/>
    </source>
</evidence>
<keyword evidence="10" id="KW-0472">Membrane</keyword>
<dbReference type="AlphaFoldDB" id="A0A8U8AQ91"/>